<dbReference type="InterPro" id="IPR014016">
    <property type="entry name" value="UvrD-like_ATP-bd"/>
</dbReference>
<feature type="domain" description="UvrD-like helicase ATP-binding" evidence="15">
    <location>
        <begin position="1"/>
        <end position="99"/>
    </location>
</feature>
<evidence type="ECO:0000256" key="14">
    <source>
        <dbReference type="PROSITE-ProRule" id="PRU00560"/>
    </source>
</evidence>
<evidence type="ECO:0000256" key="4">
    <source>
        <dbReference type="ARBA" id="ARBA00022801"/>
    </source>
</evidence>
<evidence type="ECO:0000256" key="1">
    <source>
        <dbReference type="ARBA" id="ARBA00022722"/>
    </source>
</evidence>
<evidence type="ECO:0000256" key="3">
    <source>
        <dbReference type="ARBA" id="ARBA00022763"/>
    </source>
</evidence>
<dbReference type="InterPro" id="IPR011335">
    <property type="entry name" value="Restrct_endonuc-II-like"/>
</dbReference>
<dbReference type="InterPro" id="IPR014017">
    <property type="entry name" value="DNA_helicase_UvrD-like_C"/>
</dbReference>
<organism evidence="17 18">
    <name type="scientific">Candidatus Uhrbacteria bacterium RIFCSPLOWO2_02_FULL_48_12</name>
    <dbReference type="NCBI Taxonomy" id="1802407"/>
    <lineage>
        <taxon>Bacteria</taxon>
        <taxon>Candidatus Uhriibacteriota</taxon>
    </lineage>
</organism>
<keyword evidence="8" id="KW-0238">DNA-binding</keyword>
<evidence type="ECO:0000256" key="10">
    <source>
        <dbReference type="ARBA" id="ARBA00023235"/>
    </source>
</evidence>
<dbReference type="Pfam" id="PF12705">
    <property type="entry name" value="PDDEXK_1"/>
    <property type="match status" value="1"/>
</dbReference>
<evidence type="ECO:0000256" key="6">
    <source>
        <dbReference type="ARBA" id="ARBA00022839"/>
    </source>
</evidence>
<keyword evidence="5 14" id="KW-0347">Helicase</keyword>
<keyword evidence="9" id="KW-0234">DNA repair</keyword>
<evidence type="ECO:0000256" key="9">
    <source>
        <dbReference type="ARBA" id="ARBA00023204"/>
    </source>
</evidence>
<reference evidence="17 18" key="1">
    <citation type="journal article" date="2016" name="Nat. Commun.">
        <title>Thousands of microbial genomes shed light on interconnected biogeochemical processes in an aquifer system.</title>
        <authorList>
            <person name="Anantharaman K."/>
            <person name="Brown C.T."/>
            <person name="Hug L.A."/>
            <person name="Sharon I."/>
            <person name="Castelle C.J."/>
            <person name="Probst A.J."/>
            <person name="Thomas B.C."/>
            <person name="Singh A."/>
            <person name="Wilkins M.J."/>
            <person name="Karaoz U."/>
            <person name="Brodie E.L."/>
            <person name="Williams K.H."/>
            <person name="Hubbard S.S."/>
            <person name="Banfield J.F."/>
        </authorList>
    </citation>
    <scope>NUCLEOTIDE SEQUENCE [LARGE SCALE GENOMIC DNA]</scope>
</reference>
<dbReference type="Gene3D" id="3.90.320.10">
    <property type="match status" value="1"/>
</dbReference>
<dbReference type="Proteomes" id="UP000178723">
    <property type="component" value="Unassembled WGS sequence"/>
</dbReference>
<dbReference type="GO" id="GO:0004527">
    <property type="term" value="F:exonuclease activity"/>
    <property type="evidence" value="ECO:0007669"/>
    <property type="project" value="UniProtKB-KW"/>
</dbReference>
<dbReference type="EMBL" id="MGEP01000021">
    <property type="protein sequence ID" value="OGL87311.1"/>
    <property type="molecule type" value="Genomic_DNA"/>
</dbReference>
<dbReference type="Gene3D" id="3.40.50.300">
    <property type="entry name" value="P-loop containing nucleotide triphosphate hydrolases"/>
    <property type="match status" value="2"/>
</dbReference>
<keyword evidence="4 14" id="KW-0378">Hydrolase</keyword>
<sequence length="779" mass="89649">DFGDLINYTLKLFCTRPDILNFYRQQFKYILVDEFQDTNWAQYEMVKLLAAPLNNLTVVGDDDQSIYRFRGASMSNILQFKKDYPAAQEVVLIANYRSSQNILDLAYRFIQRNNPNRLEWQMSEGRKQEGGGQSSSLSKSLKAATALEGIIEHLHGETIDDELRLMAEKILEFKSKDKEASWGDFAVLARSNEQVNQADLAMGSLGLPHQSVTAKGLYLKPVIVDVLAYLRLLDNYHESPSLWRVLNFPFWKLRPRDLVELSHFASKKSWSLFEALEKSALIPNLHEETHRIFGTVLKWINEHTVFARDHRPSELLVKVLNEIGYTGYIESKPEGQSRNEFSYLNQFHRRIKRWEETEADPRIRDFMPAITYEIESGEVGDLSVDVEVGPDVVRVMTVHAAKGLEFKYVFVTGLVDRRFPTTERRDPIELPDALVKEILPQGDNNIHLEEERRLFYVAMTRAKRGLWLASAEDYGGSRKKKLSQFLIELDIPLAGGKKAAANVSGLPALVLGDLVDADIIKDYLPEQFSFTQLKAYETCPYQYRYAHVLKVPVWGRHTFSFGQSMHLTLERFFTRLKEKKSARQGSLFAEGQPSAAAEPTLEELLQIYESSWIDEWYESKDQAQEYFNLGRDILKEFFKKHEDAWPDTKFLEKGFNLKIGSYTLKGKVDRVDARGDGVEIIDYKTGSVPKNEDVDKDQLFIYQLAAENIWQEKPVALTFYYLGENKPISFLGTAHDLEALKKKIISTIEEIRKSEFKAKPSPQTCRHCDFKKICPFSQA</sequence>
<keyword evidence="2 14" id="KW-0547">Nucleotide-binding</keyword>
<comment type="caution">
    <text evidence="14">Lacks conserved residue(s) required for the propagation of feature annotation.</text>
</comment>
<dbReference type="SUPFAM" id="SSF52980">
    <property type="entry name" value="Restriction endonuclease-like"/>
    <property type="match status" value="1"/>
</dbReference>
<dbReference type="GO" id="GO:0003677">
    <property type="term" value="F:DNA binding"/>
    <property type="evidence" value="ECO:0007669"/>
    <property type="project" value="UniProtKB-KW"/>
</dbReference>
<feature type="domain" description="UvrD-like helicase C-terminal" evidence="16">
    <location>
        <begin position="100"/>
        <end position="403"/>
    </location>
</feature>
<comment type="caution">
    <text evidence="17">The sequence shown here is derived from an EMBL/GenBank/DDBJ whole genome shotgun (WGS) entry which is preliminary data.</text>
</comment>
<comment type="catalytic activity">
    <reaction evidence="11">
        <text>Couples ATP hydrolysis with the unwinding of duplex DNA by translocating in the 3'-5' direction.</text>
        <dbReference type="EC" id="5.6.2.4"/>
    </reaction>
</comment>
<keyword evidence="7 14" id="KW-0067">ATP-binding</keyword>
<dbReference type="AlphaFoldDB" id="A0A1F7VA20"/>
<evidence type="ECO:0000313" key="18">
    <source>
        <dbReference type="Proteomes" id="UP000178723"/>
    </source>
</evidence>
<dbReference type="CDD" id="cd17932">
    <property type="entry name" value="DEXQc_UvrD"/>
    <property type="match status" value="1"/>
</dbReference>
<evidence type="ECO:0000259" key="15">
    <source>
        <dbReference type="PROSITE" id="PS51198"/>
    </source>
</evidence>
<evidence type="ECO:0000256" key="2">
    <source>
        <dbReference type="ARBA" id="ARBA00022741"/>
    </source>
</evidence>
<dbReference type="InterPro" id="IPR011604">
    <property type="entry name" value="PDDEXK-like_dom_sf"/>
</dbReference>
<evidence type="ECO:0000256" key="8">
    <source>
        <dbReference type="ARBA" id="ARBA00023125"/>
    </source>
</evidence>
<dbReference type="EC" id="5.6.2.4" evidence="12"/>
<dbReference type="PROSITE" id="PS51198">
    <property type="entry name" value="UVRD_HELICASE_ATP_BIND"/>
    <property type="match status" value="1"/>
</dbReference>
<dbReference type="PANTHER" id="PTHR11070">
    <property type="entry name" value="UVRD / RECB / PCRA DNA HELICASE FAMILY MEMBER"/>
    <property type="match status" value="1"/>
</dbReference>
<evidence type="ECO:0000256" key="11">
    <source>
        <dbReference type="ARBA" id="ARBA00034617"/>
    </source>
</evidence>
<dbReference type="InterPro" id="IPR027417">
    <property type="entry name" value="P-loop_NTPase"/>
</dbReference>
<feature type="non-terminal residue" evidence="17">
    <location>
        <position position="1"/>
    </location>
</feature>
<keyword evidence="1" id="KW-0540">Nuclease</keyword>
<evidence type="ECO:0000256" key="7">
    <source>
        <dbReference type="ARBA" id="ARBA00022840"/>
    </source>
</evidence>
<dbReference type="GO" id="GO:0005524">
    <property type="term" value="F:ATP binding"/>
    <property type="evidence" value="ECO:0007669"/>
    <property type="project" value="UniProtKB-UniRule"/>
</dbReference>
<dbReference type="InterPro" id="IPR000212">
    <property type="entry name" value="DNA_helicase_UvrD/REP"/>
</dbReference>
<dbReference type="STRING" id="1802407.A3I40_01665"/>
<dbReference type="PROSITE" id="PS51217">
    <property type="entry name" value="UVRD_HELICASE_CTER"/>
    <property type="match status" value="1"/>
</dbReference>
<evidence type="ECO:0000313" key="17">
    <source>
        <dbReference type="EMBL" id="OGL87311.1"/>
    </source>
</evidence>
<evidence type="ECO:0000256" key="12">
    <source>
        <dbReference type="ARBA" id="ARBA00034808"/>
    </source>
</evidence>
<dbReference type="PANTHER" id="PTHR11070:SF55">
    <property type="entry name" value="DNA 3'-5' HELICASE"/>
    <property type="match status" value="1"/>
</dbReference>
<evidence type="ECO:0000259" key="16">
    <source>
        <dbReference type="PROSITE" id="PS51217"/>
    </source>
</evidence>
<keyword evidence="3" id="KW-0227">DNA damage</keyword>
<dbReference type="InterPro" id="IPR038726">
    <property type="entry name" value="PDDEXK_AddAB-type"/>
</dbReference>
<dbReference type="Pfam" id="PF13361">
    <property type="entry name" value="UvrD_C"/>
    <property type="match status" value="1"/>
</dbReference>
<dbReference type="Gene3D" id="1.10.486.10">
    <property type="entry name" value="PCRA, domain 4"/>
    <property type="match status" value="1"/>
</dbReference>
<dbReference type="SUPFAM" id="SSF52540">
    <property type="entry name" value="P-loop containing nucleoside triphosphate hydrolases"/>
    <property type="match status" value="1"/>
</dbReference>
<gene>
    <name evidence="17" type="ORF">A3I40_01665</name>
</gene>
<comment type="catalytic activity">
    <reaction evidence="13">
        <text>ATP + H2O = ADP + phosphate + H(+)</text>
        <dbReference type="Rhea" id="RHEA:13065"/>
        <dbReference type="ChEBI" id="CHEBI:15377"/>
        <dbReference type="ChEBI" id="CHEBI:15378"/>
        <dbReference type="ChEBI" id="CHEBI:30616"/>
        <dbReference type="ChEBI" id="CHEBI:43474"/>
        <dbReference type="ChEBI" id="CHEBI:456216"/>
        <dbReference type="EC" id="5.6.2.4"/>
    </reaction>
</comment>
<keyword evidence="6" id="KW-0269">Exonuclease</keyword>
<accession>A0A1F7VA20</accession>
<dbReference type="GO" id="GO:0000725">
    <property type="term" value="P:recombinational repair"/>
    <property type="evidence" value="ECO:0007669"/>
    <property type="project" value="TreeGrafter"/>
</dbReference>
<keyword evidence="10" id="KW-0413">Isomerase</keyword>
<name>A0A1F7VA20_9BACT</name>
<evidence type="ECO:0000256" key="5">
    <source>
        <dbReference type="ARBA" id="ARBA00022806"/>
    </source>
</evidence>
<dbReference type="GO" id="GO:0005829">
    <property type="term" value="C:cytosol"/>
    <property type="evidence" value="ECO:0007669"/>
    <property type="project" value="TreeGrafter"/>
</dbReference>
<dbReference type="Pfam" id="PF00580">
    <property type="entry name" value="UvrD-helicase"/>
    <property type="match status" value="1"/>
</dbReference>
<dbReference type="GO" id="GO:0043138">
    <property type="term" value="F:3'-5' DNA helicase activity"/>
    <property type="evidence" value="ECO:0007669"/>
    <property type="project" value="UniProtKB-EC"/>
</dbReference>
<proteinExistence type="predicted"/>
<evidence type="ECO:0000256" key="13">
    <source>
        <dbReference type="ARBA" id="ARBA00048988"/>
    </source>
</evidence>
<dbReference type="GO" id="GO:0033202">
    <property type="term" value="C:DNA helicase complex"/>
    <property type="evidence" value="ECO:0007669"/>
    <property type="project" value="TreeGrafter"/>
</dbReference>
<protein>
    <recommendedName>
        <fullName evidence="12">DNA 3'-5' helicase</fullName>
        <ecNumber evidence="12">5.6.2.4</ecNumber>
    </recommendedName>
</protein>